<dbReference type="GO" id="GO:0005886">
    <property type="term" value="C:plasma membrane"/>
    <property type="evidence" value="ECO:0007669"/>
    <property type="project" value="UniProtKB-SubCell"/>
</dbReference>
<proteinExistence type="inferred from homology"/>
<dbReference type="AlphaFoldDB" id="A0A7C8LCA7"/>
<keyword evidence="4 9" id="KW-0812">Transmembrane</keyword>
<dbReference type="EMBL" id="WSLF01000015">
    <property type="protein sequence ID" value="KAE9630253.1"/>
    <property type="molecule type" value="Genomic_DNA"/>
</dbReference>
<dbReference type="PANTHER" id="PTHR12428">
    <property type="entry name" value="OXA1"/>
    <property type="match status" value="1"/>
</dbReference>
<organism evidence="12 13">
    <name type="scientific">Defluviitalea raffinosedens</name>
    <dbReference type="NCBI Taxonomy" id="1450156"/>
    <lineage>
        <taxon>Bacteria</taxon>
        <taxon>Bacillati</taxon>
        <taxon>Bacillota</taxon>
        <taxon>Clostridia</taxon>
        <taxon>Lachnospirales</taxon>
        <taxon>Defluviitaleaceae</taxon>
        <taxon>Defluviitalea</taxon>
    </lineage>
</organism>
<dbReference type="GO" id="GO:0032977">
    <property type="term" value="F:membrane insertase activity"/>
    <property type="evidence" value="ECO:0007669"/>
    <property type="project" value="InterPro"/>
</dbReference>
<evidence type="ECO:0000256" key="6">
    <source>
        <dbReference type="ARBA" id="ARBA00022989"/>
    </source>
</evidence>
<feature type="transmembrane region" description="Helical" evidence="10">
    <location>
        <begin position="234"/>
        <end position="256"/>
    </location>
</feature>
<dbReference type="PANTHER" id="PTHR12428:SF65">
    <property type="entry name" value="CYTOCHROME C OXIDASE ASSEMBLY PROTEIN COX18, MITOCHONDRIAL"/>
    <property type="match status" value="1"/>
</dbReference>
<dbReference type="GO" id="GO:0015031">
    <property type="term" value="P:protein transport"/>
    <property type="evidence" value="ECO:0007669"/>
    <property type="project" value="UniProtKB-KW"/>
</dbReference>
<comment type="subcellular location">
    <subcellularLocation>
        <location evidence="1">Cell membrane</location>
        <topology evidence="1">Multi-pass membrane protein</topology>
    </subcellularLocation>
    <subcellularLocation>
        <location evidence="9">Membrane</location>
        <topology evidence="9">Multi-pass membrane protein</topology>
    </subcellularLocation>
</comment>
<evidence type="ECO:0000256" key="3">
    <source>
        <dbReference type="ARBA" id="ARBA00022475"/>
    </source>
</evidence>
<evidence type="ECO:0000259" key="11">
    <source>
        <dbReference type="Pfam" id="PF02096"/>
    </source>
</evidence>
<dbReference type="NCBIfam" id="TIGR03592">
    <property type="entry name" value="yidC_oxa1_cterm"/>
    <property type="match status" value="1"/>
</dbReference>
<evidence type="ECO:0000256" key="5">
    <source>
        <dbReference type="ARBA" id="ARBA00022927"/>
    </source>
</evidence>
<evidence type="ECO:0000256" key="4">
    <source>
        <dbReference type="ARBA" id="ARBA00022692"/>
    </source>
</evidence>
<sequence length="323" mass="36243">MIKGGNKLIDFLAQILGVVLNQIFDVIYSISPAGSLGITIILFTIFVRLLILPLMINQQRSMKNMQKVQPEIQRIQNKYKDKKDPESQKQMSMELSELYKKHKISPLGGCLPLLIQMPIFFALFRVLQRAGTYINKLHDIYNQLAVQIMNVQGYQSILQGIVKERANVQLNETTLGTVEGLQSVLSHLTTNEWGQLTQTFKDIPQALLQQKDNIEIFLGISLVDSPSDLMGQGVIIAVILLTFIAGFTTYLSSKVISSGTQQQQNDQAAQTQKTMNIVFPFLTAWMTYTLPAGLGIYWITSNIFQIIQQLAINKSMDKAGEGE</sequence>
<dbReference type="InterPro" id="IPR047196">
    <property type="entry name" value="YidC_ALB_C"/>
</dbReference>
<keyword evidence="8" id="KW-0143">Chaperone</keyword>
<evidence type="ECO:0000256" key="9">
    <source>
        <dbReference type="RuleBase" id="RU003945"/>
    </source>
</evidence>
<evidence type="ECO:0000256" key="7">
    <source>
        <dbReference type="ARBA" id="ARBA00023136"/>
    </source>
</evidence>
<accession>A0A7C8LCA7</accession>
<dbReference type="InterPro" id="IPR028055">
    <property type="entry name" value="YidC/Oxa/ALB_C"/>
</dbReference>
<dbReference type="CDD" id="cd20070">
    <property type="entry name" value="5TM_YidC_Alb3"/>
    <property type="match status" value="1"/>
</dbReference>
<keyword evidence="6 10" id="KW-1133">Transmembrane helix</keyword>
<gene>
    <name evidence="12" type="primary">yidC</name>
    <name evidence="12" type="ORF">GND95_12605</name>
</gene>
<name>A0A7C8LCA7_9FIRM</name>
<protein>
    <submittedName>
        <fullName evidence="12">Membrane protein insertase YidC</fullName>
    </submittedName>
</protein>
<dbReference type="InterPro" id="IPR001708">
    <property type="entry name" value="YidC/ALB3/OXA1/COX18"/>
</dbReference>
<keyword evidence="3" id="KW-1003">Cell membrane</keyword>
<dbReference type="Pfam" id="PF02096">
    <property type="entry name" value="60KD_IMP"/>
    <property type="match status" value="1"/>
</dbReference>
<evidence type="ECO:0000313" key="12">
    <source>
        <dbReference type="EMBL" id="KAE9630253.1"/>
    </source>
</evidence>
<evidence type="ECO:0000256" key="10">
    <source>
        <dbReference type="SAM" id="Phobius"/>
    </source>
</evidence>
<keyword evidence="13" id="KW-1185">Reference proteome</keyword>
<feature type="transmembrane region" description="Helical" evidence="10">
    <location>
        <begin position="277"/>
        <end position="299"/>
    </location>
</feature>
<reference evidence="12 13" key="1">
    <citation type="submission" date="2019-12" db="EMBL/GenBank/DDBJ databases">
        <title>Defluviitalea raffinosedens, isolated from a biogas fermenter, genome sequencing and characterization.</title>
        <authorList>
            <person name="Rettenmaier R."/>
            <person name="Schneider M."/>
            <person name="Neuhaus K."/>
            <person name="Liebl W."/>
            <person name="Zverlov V."/>
        </authorList>
    </citation>
    <scope>NUCLEOTIDE SEQUENCE [LARGE SCALE GENOMIC DNA]</scope>
    <source>
        <strain evidence="12 13">249c-K6</strain>
    </source>
</reference>
<comment type="similarity">
    <text evidence="9">Belongs to the OXA1/ALB3/YidC family.</text>
</comment>
<comment type="caution">
    <text evidence="12">The sequence shown here is derived from an EMBL/GenBank/DDBJ whole genome shotgun (WGS) entry which is preliminary data.</text>
</comment>
<feature type="transmembrane region" description="Helical" evidence="10">
    <location>
        <begin position="36"/>
        <end position="56"/>
    </location>
</feature>
<feature type="domain" description="Membrane insertase YidC/Oxa/ALB C-terminal" evidence="11">
    <location>
        <begin position="37"/>
        <end position="314"/>
    </location>
</feature>
<dbReference type="GO" id="GO:0051205">
    <property type="term" value="P:protein insertion into membrane"/>
    <property type="evidence" value="ECO:0007669"/>
    <property type="project" value="TreeGrafter"/>
</dbReference>
<evidence type="ECO:0000313" key="13">
    <source>
        <dbReference type="Proteomes" id="UP000483018"/>
    </source>
</evidence>
<evidence type="ECO:0000256" key="2">
    <source>
        <dbReference type="ARBA" id="ARBA00022448"/>
    </source>
</evidence>
<keyword evidence="5" id="KW-0653">Protein transport</keyword>
<keyword evidence="2" id="KW-0813">Transport</keyword>
<evidence type="ECO:0000256" key="1">
    <source>
        <dbReference type="ARBA" id="ARBA00004651"/>
    </source>
</evidence>
<dbReference type="Proteomes" id="UP000483018">
    <property type="component" value="Unassembled WGS sequence"/>
</dbReference>
<evidence type="ECO:0000256" key="8">
    <source>
        <dbReference type="ARBA" id="ARBA00023186"/>
    </source>
</evidence>
<feature type="transmembrane region" description="Helical" evidence="10">
    <location>
        <begin position="107"/>
        <end position="127"/>
    </location>
</feature>
<keyword evidence="7 10" id="KW-0472">Membrane</keyword>